<feature type="non-terminal residue" evidence="2">
    <location>
        <position position="78"/>
    </location>
</feature>
<keyword evidence="1" id="KW-0812">Transmembrane</keyword>
<proteinExistence type="predicted"/>
<accession>X0U5Z5</accession>
<sequence>MTSANVVVVAVVLVLAVGPIVLGLFGAFGPKRVAAAASGDAHAAWNWRLTALSTLLYVLAFNLTFFLQELFLVLPKAF</sequence>
<name>X0U5Z5_9ZZZZ</name>
<evidence type="ECO:0000313" key="2">
    <source>
        <dbReference type="EMBL" id="GAF94781.1"/>
    </source>
</evidence>
<dbReference type="AlphaFoldDB" id="X0U5Z5"/>
<dbReference type="EMBL" id="BARS01013233">
    <property type="protein sequence ID" value="GAF94781.1"/>
    <property type="molecule type" value="Genomic_DNA"/>
</dbReference>
<protein>
    <submittedName>
        <fullName evidence="2">Uncharacterized protein</fullName>
    </submittedName>
</protein>
<feature type="transmembrane region" description="Helical" evidence="1">
    <location>
        <begin position="51"/>
        <end position="74"/>
    </location>
</feature>
<comment type="caution">
    <text evidence="2">The sequence shown here is derived from an EMBL/GenBank/DDBJ whole genome shotgun (WGS) entry which is preliminary data.</text>
</comment>
<evidence type="ECO:0000256" key="1">
    <source>
        <dbReference type="SAM" id="Phobius"/>
    </source>
</evidence>
<keyword evidence="1" id="KW-1133">Transmembrane helix</keyword>
<gene>
    <name evidence="2" type="ORF">S01H1_23113</name>
</gene>
<organism evidence="2">
    <name type="scientific">marine sediment metagenome</name>
    <dbReference type="NCBI Taxonomy" id="412755"/>
    <lineage>
        <taxon>unclassified sequences</taxon>
        <taxon>metagenomes</taxon>
        <taxon>ecological metagenomes</taxon>
    </lineage>
</organism>
<reference evidence="2" key="1">
    <citation type="journal article" date="2014" name="Front. Microbiol.">
        <title>High frequency of phylogenetically diverse reductive dehalogenase-homologous genes in deep subseafloor sedimentary metagenomes.</title>
        <authorList>
            <person name="Kawai M."/>
            <person name="Futagami T."/>
            <person name="Toyoda A."/>
            <person name="Takaki Y."/>
            <person name="Nishi S."/>
            <person name="Hori S."/>
            <person name="Arai W."/>
            <person name="Tsubouchi T."/>
            <person name="Morono Y."/>
            <person name="Uchiyama I."/>
            <person name="Ito T."/>
            <person name="Fujiyama A."/>
            <person name="Inagaki F."/>
            <person name="Takami H."/>
        </authorList>
    </citation>
    <scope>NUCLEOTIDE SEQUENCE</scope>
    <source>
        <strain evidence="2">Expedition CK06-06</strain>
    </source>
</reference>
<keyword evidence="1" id="KW-0472">Membrane</keyword>